<evidence type="ECO:0000256" key="2">
    <source>
        <dbReference type="ARBA" id="ARBA00023136"/>
    </source>
</evidence>
<evidence type="ECO:0000256" key="3">
    <source>
        <dbReference type="SAM" id="Phobius"/>
    </source>
</evidence>
<dbReference type="EMBL" id="JBHTKX010000001">
    <property type="protein sequence ID" value="MFD1129210.1"/>
    <property type="molecule type" value="Genomic_DNA"/>
</dbReference>
<accession>A0ABW3Q568</accession>
<dbReference type="PANTHER" id="PTHR22550">
    <property type="entry name" value="SPORE GERMINATION PROTEIN"/>
    <property type="match status" value="1"/>
</dbReference>
<dbReference type="Proteomes" id="UP001597169">
    <property type="component" value="Unassembled WGS sequence"/>
</dbReference>
<feature type="transmembrane region" description="Helical" evidence="3">
    <location>
        <begin position="313"/>
        <end position="332"/>
    </location>
</feature>
<dbReference type="PIRSF" id="PIRSF005690">
    <property type="entry name" value="GerBA"/>
    <property type="match status" value="1"/>
</dbReference>
<evidence type="ECO:0000313" key="5">
    <source>
        <dbReference type="Proteomes" id="UP001597169"/>
    </source>
</evidence>
<keyword evidence="5" id="KW-1185">Reference proteome</keyword>
<dbReference type="RefSeq" id="WP_251582130.1">
    <property type="nucleotide sequence ID" value="NZ_JBHTKX010000001.1"/>
</dbReference>
<evidence type="ECO:0000256" key="1">
    <source>
        <dbReference type="ARBA" id="ARBA00005278"/>
    </source>
</evidence>
<dbReference type="PANTHER" id="PTHR22550:SF5">
    <property type="entry name" value="LEUCINE ZIPPER PROTEIN 4"/>
    <property type="match status" value="1"/>
</dbReference>
<keyword evidence="3" id="KW-0812">Transmembrane</keyword>
<keyword evidence="2 3" id="KW-0472">Membrane</keyword>
<feature type="transmembrane region" description="Helical" evidence="3">
    <location>
        <begin position="397"/>
        <end position="422"/>
    </location>
</feature>
<comment type="similarity">
    <text evidence="1">Belongs to the GerABKA family.</text>
</comment>
<feature type="transmembrane region" description="Helical" evidence="3">
    <location>
        <begin position="365"/>
        <end position="385"/>
    </location>
</feature>
<dbReference type="InterPro" id="IPR004995">
    <property type="entry name" value="Spore_Ger"/>
</dbReference>
<protein>
    <submittedName>
        <fullName evidence="4">Spore germination protein</fullName>
    </submittedName>
</protein>
<name>A0ABW3Q568_9BACL</name>
<dbReference type="InterPro" id="IPR050768">
    <property type="entry name" value="UPF0353/GerABKA_families"/>
</dbReference>
<gene>
    <name evidence="4" type="ORF">ACFQ3J_13630</name>
</gene>
<comment type="caution">
    <text evidence="4">The sequence shown here is derived from an EMBL/GenBank/DDBJ whole genome shotgun (WGS) entry which is preliminary data.</text>
</comment>
<organism evidence="4 5">
    <name type="scientific">Paenibacillus provencensis</name>
    <dbReference type="NCBI Taxonomy" id="441151"/>
    <lineage>
        <taxon>Bacteria</taxon>
        <taxon>Bacillati</taxon>
        <taxon>Bacillota</taxon>
        <taxon>Bacilli</taxon>
        <taxon>Bacillales</taxon>
        <taxon>Paenibacillaceae</taxon>
        <taxon>Paenibacillus</taxon>
    </lineage>
</organism>
<dbReference type="Pfam" id="PF03323">
    <property type="entry name" value="GerA"/>
    <property type="match status" value="1"/>
</dbReference>
<sequence>MDRVVQEIKAELGKNVDFLLKRDYLADTPVFLLGFNSLVDFIKTRTVLQKHAESIIFQDRSSEELWSAIGEMKEGDAKEAISSIYAGKLIINIENTNRYIIMEPVLKMLDRSIEPPSNENVILGPLISFTEDIDANIGMVRKQLNTDKFHLHSYSKGHNEKKKLSLLYIEGQADSEMVDNLHAHIQKNYNMEISDVQGLSKMLGFPSMEAVSKFNTTQLPLQAIQYLKKGRVILFVDQLPFALILPNLLWDMFAEDNDRNFPLPIMVAIRAVRVIGFLVTLISPGLYVALVSINPEVLQIQLALSVVESRQGVPYPALVEIMIMLVILELILEASVRLPKSIGPTITMVGGIILGQAAVEAKLVSNLLIIILAATTIANSTIVGVQNNVSIRLFKYAILFLAAIFGLLGIVAGMVLISAYLANLNTFGKSYLYINIKGDESNNG</sequence>
<feature type="transmembrane region" description="Helical" evidence="3">
    <location>
        <begin position="232"/>
        <end position="250"/>
    </location>
</feature>
<evidence type="ECO:0000313" key="4">
    <source>
        <dbReference type="EMBL" id="MFD1129210.1"/>
    </source>
</evidence>
<keyword evidence="3" id="KW-1133">Transmembrane helix</keyword>
<feature type="transmembrane region" description="Helical" evidence="3">
    <location>
        <begin position="271"/>
        <end position="293"/>
    </location>
</feature>
<proteinExistence type="inferred from homology"/>
<reference evidence="5" key="1">
    <citation type="journal article" date="2019" name="Int. J. Syst. Evol. Microbiol.">
        <title>The Global Catalogue of Microorganisms (GCM) 10K type strain sequencing project: providing services to taxonomists for standard genome sequencing and annotation.</title>
        <authorList>
            <consortium name="The Broad Institute Genomics Platform"/>
            <consortium name="The Broad Institute Genome Sequencing Center for Infectious Disease"/>
            <person name="Wu L."/>
            <person name="Ma J."/>
        </authorList>
    </citation>
    <scope>NUCLEOTIDE SEQUENCE [LARGE SCALE GENOMIC DNA]</scope>
    <source>
        <strain evidence="5">CCUG 53519</strain>
    </source>
</reference>